<dbReference type="OMA" id="RHANAII"/>
<dbReference type="InterPro" id="IPR003439">
    <property type="entry name" value="ABC_transporter-like_ATP-bd"/>
</dbReference>
<organism evidence="4">
    <name type="scientific">Haemonchus placei</name>
    <name type="common">Barber's pole worm</name>
    <dbReference type="NCBI Taxonomy" id="6290"/>
    <lineage>
        <taxon>Eukaryota</taxon>
        <taxon>Metazoa</taxon>
        <taxon>Ecdysozoa</taxon>
        <taxon>Nematoda</taxon>
        <taxon>Chromadorea</taxon>
        <taxon>Rhabditida</taxon>
        <taxon>Rhabditina</taxon>
        <taxon>Rhabditomorpha</taxon>
        <taxon>Strongyloidea</taxon>
        <taxon>Trichostrongylidae</taxon>
        <taxon>Haemonchus</taxon>
    </lineage>
</organism>
<dbReference type="PANTHER" id="PTHR24221:SF503">
    <property type="entry name" value="MITOCHONDRIAL POTASSIUM CHANNEL ATP-BINDING SUBUNIT"/>
    <property type="match status" value="1"/>
</dbReference>
<dbReference type="InterPro" id="IPR039421">
    <property type="entry name" value="Type_1_exporter"/>
</dbReference>
<protein>
    <submittedName>
        <fullName evidence="4">ABC transporter domain-containing protein</fullName>
    </submittedName>
</protein>
<dbReference type="Pfam" id="PF00005">
    <property type="entry name" value="ABC_tran"/>
    <property type="match status" value="1"/>
</dbReference>
<sequence length="75" mass="7992">MQAARLANAHGFITGFPNGYQTVVGERGIQLSGGQKQRIAIARALLKDPPILVLDEATSALDVESERLVSISAFL</sequence>
<dbReference type="AlphaFoldDB" id="A0A0N4VZY2"/>
<dbReference type="EMBL" id="UZAF01007200">
    <property type="protein sequence ID" value="VDO17211.1"/>
    <property type="molecule type" value="Genomic_DNA"/>
</dbReference>
<proteinExistence type="predicted"/>
<dbReference type="GO" id="GO:0042626">
    <property type="term" value="F:ATPase-coupled transmembrane transporter activity"/>
    <property type="evidence" value="ECO:0007669"/>
    <property type="project" value="TreeGrafter"/>
</dbReference>
<reference evidence="2 3" key="2">
    <citation type="submission" date="2018-11" db="EMBL/GenBank/DDBJ databases">
        <authorList>
            <consortium name="Pathogen Informatics"/>
        </authorList>
    </citation>
    <scope>NUCLEOTIDE SEQUENCE [LARGE SCALE GENOMIC DNA]</scope>
    <source>
        <strain evidence="2 3">MHpl1</strain>
    </source>
</reference>
<dbReference type="Gene3D" id="3.40.50.300">
    <property type="entry name" value="P-loop containing nucleotide triphosphate hydrolases"/>
    <property type="match status" value="1"/>
</dbReference>
<dbReference type="WBParaSite" id="HPLM_0000285601-mRNA-1">
    <property type="protein sequence ID" value="HPLM_0000285601-mRNA-1"/>
    <property type="gene ID" value="HPLM_0000285601"/>
</dbReference>
<dbReference type="SUPFAM" id="SSF52540">
    <property type="entry name" value="P-loop containing nucleoside triphosphate hydrolases"/>
    <property type="match status" value="1"/>
</dbReference>
<evidence type="ECO:0000313" key="3">
    <source>
        <dbReference type="Proteomes" id="UP000268014"/>
    </source>
</evidence>
<reference evidence="4" key="1">
    <citation type="submission" date="2017-02" db="UniProtKB">
        <authorList>
            <consortium name="WormBaseParasite"/>
        </authorList>
    </citation>
    <scope>IDENTIFICATION</scope>
</reference>
<name>A0A0N4VZY2_HAEPC</name>
<dbReference type="OrthoDB" id="6500128at2759"/>
<evidence type="ECO:0000313" key="4">
    <source>
        <dbReference type="WBParaSite" id="HPLM_0000285601-mRNA-1"/>
    </source>
</evidence>
<keyword evidence="3" id="KW-1185">Reference proteome</keyword>
<evidence type="ECO:0000313" key="2">
    <source>
        <dbReference type="EMBL" id="VDO17211.1"/>
    </source>
</evidence>
<dbReference type="STRING" id="6290.A0A0N4VZY2"/>
<dbReference type="GO" id="GO:0016020">
    <property type="term" value="C:membrane"/>
    <property type="evidence" value="ECO:0007669"/>
    <property type="project" value="TreeGrafter"/>
</dbReference>
<feature type="domain" description="ABC transporter" evidence="1">
    <location>
        <begin position="20"/>
        <end position="59"/>
    </location>
</feature>
<dbReference type="GO" id="GO:0016887">
    <property type="term" value="F:ATP hydrolysis activity"/>
    <property type="evidence" value="ECO:0007669"/>
    <property type="project" value="InterPro"/>
</dbReference>
<dbReference type="Proteomes" id="UP000268014">
    <property type="component" value="Unassembled WGS sequence"/>
</dbReference>
<gene>
    <name evidence="2" type="ORF">HPLM_LOCUS2850</name>
</gene>
<dbReference type="InterPro" id="IPR027417">
    <property type="entry name" value="P-loop_NTPase"/>
</dbReference>
<dbReference type="GO" id="GO:0005524">
    <property type="term" value="F:ATP binding"/>
    <property type="evidence" value="ECO:0007669"/>
    <property type="project" value="InterPro"/>
</dbReference>
<accession>A0A0N4VZY2</accession>
<dbReference type="PANTHER" id="PTHR24221">
    <property type="entry name" value="ATP-BINDING CASSETTE SUB-FAMILY B"/>
    <property type="match status" value="1"/>
</dbReference>
<evidence type="ECO:0000259" key="1">
    <source>
        <dbReference type="Pfam" id="PF00005"/>
    </source>
</evidence>